<dbReference type="NCBIfam" id="TIGR00619">
    <property type="entry name" value="sbcd"/>
    <property type="match status" value="1"/>
</dbReference>
<proteinExistence type="inferred from homology"/>
<dbReference type="InterPro" id="IPR050535">
    <property type="entry name" value="DNA_Repair-Maintenance_Comp"/>
</dbReference>
<evidence type="ECO:0000256" key="2">
    <source>
        <dbReference type="ARBA" id="ARBA00011322"/>
    </source>
</evidence>
<evidence type="ECO:0000256" key="3">
    <source>
        <dbReference type="ARBA" id="ARBA00013365"/>
    </source>
</evidence>
<evidence type="ECO:0000256" key="4">
    <source>
        <dbReference type="ARBA" id="ARBA00022722"/>
    </source>
</evidence>
<dbReference type="RefSeq" id="WP_081182938.1">
    <property type="nucleotide sequence ID" value="NZ_MJEA01000003.1"/>
</dbReference>
<sequence length="373" mass="43637">MRFLHTADWHIGKKLQGYDRIKEQKHVLSKILEIAKEEQVDAIVIAGDLYDRRVPSVEAIEVFNQLMIKWNLNERFPIFAISGNHDSGIRLSAGTPWFSQTDYYLRTRLEEAFEPIVFQDAQFFLLPYFEPISARIYFDDDQIRTIQQAMEKIINKMSEQFDPTKKQVLVSHFFVMGSTKSDSETKIEVGGLGAVSGELFESFDYVALGHLHNQAALQQKNARYSGSPLKFSLSEINQKKGVWIVDLNENVTFNFRELTPLYEIEEITASFKELLNPDFYQSINRENYLQIYLNDRTIIPNMMNKLRKIYPRILGVERSNGRVERLQRQQKRILTKDPQKLAQGFFKDVTKENLTEKQELWLSETLQELMETE</sequence>
<dbReference type="PANTHER" id="PTHR30337:SF0">
    <property type="entry name" value="NUCLEASE SBCCD SUBUNIT D"/>
    <property type="match status" value="1"/>
</dbReference>
<protein>
    <recommendedName>
        <fullName evidence="3 7">Nuclease SbcCD subunit D</fullName>
    </recommendedName>
</protein>
<dbReference type="GO" id="GO:0006310">
    <property type="term" value="P:DNA recombination"/>
    <property type="evidence" value="ECO:0007669"/>
    <property type="project" value="UniProtKB-KW"/>
</dbReference>
<dbReference type="OrthoDB" id="9773856at2"/>
<gene>
    <name evidence="7" type="primary">sbcD</name>
    <name evidence="10" type="ORF">BH747_04445</name>
</gene>
<dbReference type="STRING" id="112904.BH747_04445"/>
<evidence type="ECO:0000256" key="1">
    <source>
        <dbReference type="ARBA" id="ARBA00010555"/>
    </source>
</evidence>
<evidence type="ECO:0000256" key="5">
    <source>
        <dbReference type="ARBA" id="ARBA00022801"/>
    </source>
</evidence>
<dbReference type="Pfam" id="PF00149">
    <property type="entry name" value="Metallophos"/>
    <property type="match status" value="1"/>
</dbReference>
<evidence type="ECO:0000256" key="7">
    <source>
        <dbReference type="RuleBase" id="RU363069"/>
    </source>
</evidence>
<organism evidence="10 11">
    <name type="scientific">Enterococcus villorum</name>
    <dbReference type="NCBI Taxonomy" id="112904"/>
    <lineage>
        <taxon>Bacteria</taxon>
        <taxon>Bacillati</taxon>
        <taxon>Bacillota</taxon>
        <taxon>Bacilli</taxon>
        <taxon>Lactobacillales</taxon>
        <taxon>Enterococcaceae</taxon>
        <taxon>Enterococcus</taxon>
    </lineage>
</organism>
<dbReference type="GO" id="GO:0004519">
    <property type="term" value="F:endonuclease activity"/>
    <property type="evidence" value="ECO:0007669"/>
    <property type="project" value="UniProtKB-KW"/>
</dbReference>
<keyword evidence="5 7" id="KW-0378">Hydrolase</keyword>
<evidence type="ECO:0000259" key="8">
    <source>
        <dbReference type="Pfam" id="PF00149"/>
    </source>
</evidence>
<dbReference type="InterPro" id="IPR004593">
    <property type="entry name" value="SbcD"/>
</dbReference>
<dbReference type="Proteomes" id="UP000192477">
    <property type="component" value="Unassembled WGS sequence"/>
</dbReference>
<feature type="domain" description="Nuclease SbcCD subunit D C-terminal" evidence="9">
    <location>
        <begin position="263"/>
        <end position="349"/>
    </location>
</feature>
<comment type="similarity">
    <text evidence="1 7">Belongs to the SbcD family.</text>
</comment>
<dbReference type="InterPro" id="IPR029052">
    <property type="entry name" value="Metallo-depent_PP-like"/>
</dbReference>
<dbReference type="Gene3D" id="3.60.21.10">
    <property type="match status" value="1"/>
</dbReference>
<comment type="subunit">
    <text evidence="2 7">Heterodimer of SbcC and SbcD.</text>
</comment>
<dbReference type="EMBL" id="MJEA01000003">
    <property type="protein sequence ID" value="OQO70658.1"/>
    <property type="molecule type" value="Genomic_DNA"/>
</dbReference>
<evidence type="ECO:0000256" key="6">
    <source>
        <dbReference type="ARBA" id="ARBA00022839"/>
    </source>
</evidence>
<dbReference type="GO" id="GO:0008408">
    <property type="term" value="F:3'-5' exonuclease activity"/>
    <property type="evidence" value="ECO:0007669"/>
    <property type="project" value="InterPro"/>
</dbReference>
<dbReference type="PANTHER" id="PTHR30337">
    <property type="entry name" value="COMPONENT OF ATP-DEPENDENT DSDNA EXONUCLEASE"/>
    <property type="match status" value="1"/>
</dbReference>
<dbReference type="InterPro" id="IPR041796">
    <property type="entry name" value="Mre11_N"/>
</dbReference>
<evidence type="ECO:0000259" key="9">
    <source>
        <dbReference type="Pfam" id="PF12320"/>
    </source>
</evidence>
<feature type="domain" description="Calcineurin-like phosphoesterase" evidence="8">
    <location>
        <begin position="1"/>
        <end position="213"/>
    </location>
</feature>
<comment type="caution">
    <text evidence="10">The sequence shown here is derived from an EMBL/GenBank/DDBJ whole genome shotgun (WGS) entry which is preliminary data.</text>
</comment>
<keyword evidence="4 7" id="KW-0540">Nuclease</keyword>
<dbReference type="CDD" id="cd00840">
    <property type="entry name" value="MPP_Mre11_N"/>
    <property type="match status" value="1"/>
</dbReference>
<name>A0A1V8YV16_9ENTE</name>
<keyword evidence="7" id="KW-0233">DNA recombination</keyword>
<dbReference type="GO" id="GO:0006260">
    <property type="term" value="P:DNA replication"/>
    <property type="evidence" value="ECO:0007669"/>
    <property type="project" value="UniProtKB-KW"/>
</dbReference>
<evidence type="ECO:0000313" key="10">
    <source>
        <dbReference type="EMBL" id="OQO70658.1"/>
    </source>
</evidence>
<accession>A0A1V8YV16</accession>
<dbReference type="InterPro" id="IPR026843">
    <property type="entry name" value="SbcD_C"/>
</dbReference>
<comment type="function">
    <text evidence="7">SbcCD cleaves DNA hairpin structures. These structures can inhibit DNA replication and are intermediates in certain DNA recombination reactions. The complex acts as a 3'-&gt;5' double strand exonuclease that can open hairpins. It also has a 5' single-strand endonuclease activity.</text>
</comment>
<keyword evidence="7" id="KW-0235">DNA replication</keyword>
<keyword evidence="6 7" id="KW-0269">Exonuclease</keyword>
<dbReference type="AlphaFoldDB" id="A0A1V8YV16"/>
<evidence type="ECO:0000313" key="11">
    <source>
        <dbReference type="Proteomes" id="UP000192477"/>
    </source>
</evidence>
<dbReference type="SUPFAM" id="SSF56300">
    <property type="entry name" value="Metallo-dependent phosphatases"/>
    <property type="match status" value="1"/>
</dbReference>
<reference evidence="10 11" key="1">
    <citation type="journal article" date="2017" name="BMC Microbiol.">
        <title>Comparative genomics of Enterococcus spp. isolated from bovine feces.</title>
        <authorList>
            <person name="Beukers A.G."/>
            <person name="Zaheer R."/>
            <person name="Goji N."/>
            <person name="Amoako K.K."/>
            <person name="Chaves A.V."/>
            <person name="Ward M.P."/>
            <person name="McAllister T.A."/>
        </authorList>
    </citation>
    <scope>NUCLEOTIDE SEQUENCE [LARGE SCALE GENOMIC DNA]</scope>
    <source>
        <strain evidence="10 11">F1129D 143</strain>
    </source>
</reference>
<dbReference type="InterPro" id="IPR004843">
    <property type="entry name" value="Calcineurin-like_PHP"/>
</dbReference>
<keyword evidence="7" id="KW-0255">Endonuclease</keyword>
<dbReference type="Pfam" id="PF12320">
    <property type="entry name" value="SbcD_C"/>
    <property type="match status" value="1"/>
</dbReference>